<dbReference type="RefSeq" id="WP_208010829.1">
    <property type="nucleotide sequence ID" value="NZ_CP071796.1"/>
</dbReference>
<dbReference type="NCBIfam" id="TIGR01552">
    <property type="entry name" value="phd_fam"/>
    <property type="match status" value="1"/>
</dbReference>
<organism evidence="3 4">
    <name type="scientific">Ottowia testudinis</name>
    <dbReference type="NCBI Taxonomy" id="2816950"/>
    <lineage>
        <taxon>Bacteria</taxon>
        <taxon>Pseudomonadati</taxon>
        <taxon>Pseudomonadota</taxon>
        <taxon>Betaproteobacteria</taxon>
        <taxon>Burkholderiales</taxon>
        <taxon>Comamonadaceae</taxon>
        <taxon>Ottowia</taxon>
    </lineage>
</organism>
<evidence type="ECO:0000313" key="3">
    <source>
        <dbReference type="EMBL" id="QTD46932.1"/>
    </source>
</evidence>
<evidence type="ECO:0000256" key="1">
    <source>
        <dbReference type="ARBA" id="ARBA00009981"/>
    </source>
</evidence>
<dbReference type="Proteomes" id="UP000663903">
    <property type="component" value="Chromosome"/>
</dbReference>
<dbReference type="SUPFAM" id="SSF143120">
    <property type="entry name" value="YefM-like"/>
    <property type="match status" value="1"/>
</dbReference>
<dbReference type="AlphaFoldDB" id="A0A975CJJ2"/>
<dbReference type="KEGG" id="otd:J1M35_08715"/>
<reference evidence="3" key="1">
    <citation type="submission" date="2021-03" db="EMBL/GenBank/DDBJ databases">
        <title>Ottowia sp. 27C isolated from the cloaca of a Giant Asian pond turtle (Heosemys grandis).</title>
        <authorList>
            <person name="Spergser J."/>
            <person name="Busse H.-J."/>
        </authorList>
    </citation>
    <scope>NUCLEOTIDE SEQUENCE</scope>
    <source>
        <strain evidence="3">27C</strain>
    </source>
</reference>
<keyword evidence="4" id="KW-1185">Reference proteome</keyword>
<name>A0A975CJJ2_9BURK</name>
<dbReference type="InterPro" id="IPR051416">
    <property type="entry name" value="phD-YefM_TA_antitoxins"/>
</dbReference>
<dbReference type="Gene3D" id="3.40.1620.10">
    <property type="entry name" value="YefM-like domain"/>
    <property type="match status" value="1"/>
</dbReference>
<protein>
    <recommendedName>
        <fullName evidence="2">Antitoxin</fullName>
    </recommendedName>
</protein>
<dbReference type="InterPro" id="IPR006442">
    <property type="entry name" value="Antitoxin_Phd/YefM"/>
</dbReference>
<dbReference type="InterPro" id="IPR036165">
    <property type="entry name" value="YefM-like_sf"/>
</dbReference>
<proteinExistence type="inferred from homology"/>
<accession>A0A975CJJ2</accession>
<dbReference type="EMBL" id="CP071796">
    <property type="protein sequence ID" value="QTD46932.1"/>
    <property type="molecule type" value="Genomic_DNA"/>
</dbReference>
<evidence type="ECO:0000256" key="2">
    <source>
        <dbReference type="RuleBase" id="RU362080"/>
    </source>
</evidence>
<comment type="function">
    <text evidence="2">Antitoxin component of a type II toxin-antitoxin (TA) system.</text>
</comment>
<comment type="similarity">
    <text evidence="1 2">Belongs to the phD/YefM antitoxin family.</text>
</comment>
<evidence type="ECO:0000313" key="4">
    <source>
        <dbReference type="Proteomes" id="UP000663903"/>
    </source>
</evidence>
<dbReference type="PANTHER" id="PTHR35377">
    <property type="entry name" value="ANTITOXIN VAPB49-RELATED-RELATED"/>
    <property type="match status" value="1"/>
</dbReference>
<sequence>MTAAAVGLFEAKTHLSEYVARAEKGEEVIIMRHNKPVAKIVPLHAKGEVAPQDIPPFVQRTFDMGEPLVDLTKANEYLSELDVQEFLKLDARLRAEWALKTDGDGQ</sequence>
<dbReference type="Pfam" id="PF02604">
    <property type="entry name" value="PhdYeFM_antitox"/>
    <property type="match status" value="1"/>
</dbReference>
<gene>
    <name evidence="3" type="ORF">J1M35_08715</name>
</gene>